<dbReference type="AlphaFoldDB" id="A0A0F9J8V6"/>
<accession>A0A0F9J8V6</accession>
<organism evidence="1">
    <name type="scientific">marine sediment metagenome</name>
    <dbReference type="NCBI Taxonomy" id="412755"/>
    <lineage>
        <taxon>unclassified sequences</taxon>
        <taxon>metagenomes</taxon>
        <taxon>ecological metagenomes</taxon>
    </lineage>
</organism>
<comment type="caution">
    <text evidence="1">The sequence shown here is derived from an EMBL/GenBank/DDBJ whole genome shotgun (WGS) entry which is preliminary data.</text>
</comment>
<gene>
    <name evidence="1" type="ORF">LCGC14_1483430</name>
</gene>
<proteinExistence type="predicted"/>
<name>A0A0F9J8V6_9ZZZZ</name>
<sequence>MFYLVNAYIEMTVWYIRQEHLWYINGDTMYNESHLQYRVANIVSLALAPLFWLPYKILFRNDEELKPGWPGDFEGRHRS</sequence>
<reference evidence="1" key="1">
    <citation type="journal article" date="2015" name="Nature">
        <title>Complex archaea that bridge the gap between prokaryotes and eukaryotes.</title>
        <authorList>
            <person name="Spang A."/>
            <person name="Saw J.H."/>
            <person name="Jorgensen S.L."/>
            <person name="Zaremba-Niedzwiedzka K."/>
            <person name="Martijn J."/>
            <person name="Lind A.E."/>
            <person name="van Eijk R."/>
            <person name="Schleper C."/>
            <person name="Guy L."/>
            <person name="Ettema T.J."/>
        </authorList>
    </citation>
    <scope>NUCLEOTIDE SEQUENCE</scope>
</reference>
<evidence type="ECO:0000313" key="1">
    <source>
        <dbReference type="EMBL" id="KKM66209.1"/>
    </source>
</evidence>
<dbReference type="EMBL" id="LAZR01010578">
    <property type="protein sequence ID" value="KKM66209.1"/>
    <property type="molecule type" value="Genomic_DNA"/>
</dbReference>
<protein>
    <submittedName>
        <fullName evidence="1">Uncharacterized protein</fullName>
    </submittedName>
</protein>